<dbReference type="InterPro" id="IPR027417">
    <property type="entry name" value="P-loop_NTPase"/>
</dbReference>
<accession>A0A2L2XGA7</accession>
<keyword evidence="1" id="KW-0813">Transport</keyword>
<sequence>MWGIEVNNVTKKAILPDGTSDLLFENFNLRVKESEVVGIFGPNGCGKTTLLNMVSGISRPDSGEILIFGEKPGEKRIAYIFQDYRSSLFPWLTVRDNIVFPLSLRKMNKRDIDEKLNRMAENIKISFDMAKYPYQLSGGQQQYISILRGLISDPVAMLIDEPFSALDYSNSLWLMKKMSEIMDAVKIPAILVAHDINHLMRLSHRICFFSKKPTGIIKERHIKSDRAWRNQYFKYNEILEAMH</sequence>
<dbReference type="EMBL" id="BFAV01000157">
    <property type="protein sequence ID" value="GBF35172.1"/>
    <property type="molecule type" value="Genomic_DNA"/>
</dbReference>
<gene>
    <name evidence="5" type="ORF">DCCM_4295</name>
</gene>
<evidence type="ECO:0000259" key="4">
    <source>
        <dbReference type="PROSITE" id="PS50893"/>
    </source>
</evidence>
<evidence type="ECO:0000256" key="2">
    <source>
        <dbReference type="ARBA" id="ARBA00022741"/>
    </source>
</evidence>
<dbReference type="PANTHER" id="PTHR42781">
    <property type="entry name" value="SPERMIDINE/PUTRESCINE IMPORT ATP-BINDING PROTEIN POTA"/>
    <property type="match status" value="1"/>
</dbReference>
<proteinExistence type="predicted"/>
<dbReference type="Gene3D" id="3.40.50.300">
    <property type="entry name" value="P-loop containing nucleotide triphosphate hydrolases"/>
    <property type="match status" value="1"/>
</dbReference>
<dbReference type="Pfam" id="PF00005">
    <property type="entry name" value="ABC_tran"/>
    <property type="match status" value="1"/>
</dbReference>
<protein>
    <submittedName>
        <fullName evidence="5">ABC transporter ATP-binding protein</fullName>
    </submittedName>
</protein>
<dbReference type="InterPro" id="IPR050093">
    <property type="entry name" value="ABC_SmlMolc_Importer"/>
</dbReference>
<name>A0A2L2XGA7_9FIRM</name>
<dbReference type="RefSeq" id="WP_165792197.1">
    <property type="nucleotide sequence ID" value="NZ_BFAV01000157.1"/>
</dbReference>
<dbReference type="PROSITE" id="PS50893">
    <property type="entry name" value="ABC_TRANSPORTER_2"/>
    <property type="match status" value="1"/>
</dbReference>
<dbReference type="AlphaFoldDB" id="A0A2L2XGA7"/>
<reference evidence="6" key="1">
    <citation type="submission" date="2018-02" db="EMBL/GenBank/DDBJ databases">
        <title>Genome sequence of Desulfocucumis palustris strain NAW-5.</title>
        <authorList>
            <person name="Watanabe M."/>
            <person name="Kojima H."/>
            <person name="Fukui M."/>
        </authorList>
    </citation>
    <scope>NUCLEOTIDE SEQUENCE [LARGE SCALE GENOMIC DNA]</scope>
    <source>
        <strain evidence="6">NAW-5</strain>
    </source>
</reference>
<evidence type="ECO:0000256" key="1">
    <source>
        <dbReference type="ARBA" id="ARBA00022448"/>
    </source>
</evidence>
<dbReference type="GO" id="GO:0005524">
    <property type="term" value="F:ATP binding"/>
    <property type="evidence" value="ECO:0007669"/>
    <property type="project" value="UniProtKB-KW"/>
</dbReference>
<keyword evidence="3 5" id="KW-0067">ATP-binding</keyword>
<organism evidence="5 6">
    <name type="scientific">Desulfocucumis palustris</name>
    <dbReference type="NCBI Taxonomy" id="1898651"/>
    <lineage>
        <taxon>Bacteria</taxon>
        <taxon>Bacillati</taxon>
        <taxon>Bacillota</taxon>
        <taxon>Clostridia</taxon>
        <taxon>Eubacteriales</taxon>
        <taxon>Desulfocucumaceae</taxon>
        <taxon>Desulfocucumis</taxon>
    </lineage>
</organism>
<dbReference type="SUPFAM" id="SSF52540">
    <property type="entry name" value="P-loop containing nucleoside triphosphate hydrolases"/>
    <property type="match status" value="1"/>
</dbReference>
<dbReference type="PANTHER" id="PTHR42781:SF8">
    <property type="entry name" value="BICARBONATE TRANSPORT ATP-BINDING PROTEIN CMPC"/>
    <property type="match status" value="1"/>
</dbReference>
<keyword evidence="6" id="KW-1185">Reference proteome</keyword>
<dbReference type="InterPro" id="IPR003439">
    <property type="entry name" value="ABC_transporter-like_ATP-bd"/>
</dbReference>
<dbReference type="SMART" id="SM00382">
    <property type="entry name" value="AAA"/>
    <property type="match status" value="1"/>
</dbReference>
<evidence type="ECO:0000313" key="6">
    <source>
        <dbReference type="Proteomes" id="UP000239549"/>
    </source>
</evidence>
<dbReference type="InterPro" id="IPR003593">
    <property type="entry name" value="AAA+_ATPase"/>
</dbReference>
<evidence type="ECO:0000313" key="5">
    <source>
        <dbReference type="EMBL" id="GBF35172.1"/>
    </source>
</evidence>
<dbReference type="GO" id="GO:0016887">
    <property type="term" value="F:ATP hydrolysis activity"/>
    <property type="evidence" value="ECO:0007669"/>
    <property type="project" value="InterPro"/>
</dbReference>
<comment type="caution">
    <text evidence="5">The sequence shown here is derived from an EMBL/GenBank/DDBJ whole genome shotgun (WGS) entry which is preliminary data.</text>
</comment>
<evidence type="ECO:0000256" key="3">
    <source>
        <dbReference type="ARBA" id="ARBA00022840"/>
    </source>
</evidence>
<keyword evidence="2" id="KW-0547">Nucleotide-binding</keyword>
<dbReference type="Proteomes" id="UP000239549">
    <property type="component" value="Unassembled WGS sequence"/>
</dbReference>
<feature type="domain" description="ABC transporter" evidence="4">
    <location>
        <begin position="4"/>
        <end position="236"/>
    </location>
</feature>